<gene>
    <name evidence="2" type="ORF">SPACI_021910</name>
</gene>
<keyword evidence="1" id="KW-1133">Transmembrane helix</keyword>
<proteinExistence type="predicted"/>
<organism evidence="2 3">
    <name type="scientific">Sporomusa acidovorans (strain ATCC 49682 / DSM 3132 / Mol)</name>
    <dbReference type="NCBI Taxonomy" id="1123286"/>
    <lineage>
        <taxon>Bacteria</taxon>
        <taxon>Bacillati</taxon>
        <taxon>Bacillota</taxon>
        <taxon>Negativicutes</taxon>
        <taxon>Selenomonadales</taxon>
        <taxon>Sporomusaceae</taxon>
        <taxon>Sporomusa</taxon>
    </lineage>
</organism>
<keyword evidence="1" id="KW-0812">Transmembrane</keyword>
<dbReference type="Proteomes" id="UP000216052">
    <property type="component" value="Chromosome"/>
</dbReference>
<dbReference type="Gene3D" id="1.10.3730.20">
    <property type="match status" value="1"/>
</dbReference>
<keyword evidence="1" id="KW-0472">Membrane</keyword>
<dbReference type="EMBL" id="CP155571">
    <property type="protein sequence ID" value="XFO72145.1"/>
    <property type="molecule type" value="Genomic_DNA"/>
</dbReference>
<evidence type="ECO:0000313" key="2">
    <source>
        <dbReference type="EMBL" id="XFO72145.1"/>
    </source>
</evidence>
<name>A0ABZ3J262_SPOA4</name>
<sequence>MDRRAFIKGIGAGFITLLLSGCGFALHNETGAATALIGVVIWKEQFNLCSGLGLLLIVVGVVLLNFKGNVH</sequence>
<evidence type="ECO:0000313" key="3">
    <source>
        <dbReference type="Proteomes" id="UP000216052"/>
    </source>
</evidence>
<dbReference type="SUPFAM" id="SSF103481">
    <property type="entry name" value="Multidrug resistance efflux transporter EmrE"/>
    <property type="match status" value="1"/>
</dbReference>
<dbReference type="InterPro" id="IPR037185">
    <property type="entry name" value="EmrE-like"/>
</dbReference>
<protein>
    <submittedName>
        <fullName evidence="2">Uncharacterized protein</fullName>
    </submittedName>
</protein>
<dbReference type="RefSeq" id="WP_093796529.1">
    <property type="nucleotide sequence ID" value="NZ_CP155571.1"/>
</dbReference>
<accession>A0ABZ3J262</accession>
<evidence type="ECO:0000256" key="1">
    <source>
        <dbReference type="SAM" id="Phobius"/>
    </source>
</evidence>
<keyword evidence="3" id="KW-1185">Reference proteome</keyword>
<reference evidence="2" key="1">
    <citation type="submission" date="2024-05" db="EMBL/GenBank/DDBJ databases">
        <title>Isolation and characterization of Sporomusa carbonis sp. nov., a carboxydotrophic hydrogenogen in the genus of Sporomusa isolated from a charcoal burning pile.</title>
        <authorList>
            <person name="Boeer T."/>
            <person name="Rosenbaum F."/>
            <person name="Eysell L."/>
            <person name="Mueller V."/>
            <person name="Daniel R."/>
            <person name="Poehlein A."/>
        </authorList>
    </citation>
    <scope>NUCLEOTIDE SEQUENCE [LARGE SCALE GENOMIC DNA]</scope>
    <source>
        <strain evidence="2">DSM 3132</strain>
    </source>
</reference>
<feature type="transmembrane region" description="Helical" evidence="1">
    <location>
        <begin position="45"/>
        <end position="66"/>
    </location>
</feature>
<dbReference type="PROSITE" id="PS51257">
    <property type="entry name" value="PROKAR_LIPOPROTEIN"/>
    <property type="match status" value="1"/>
</dbReference>